<sequence length="55" mass="5702">MSTLFDEPAAGRFGDYGGRFVPGPRVPTRDAHLDATRIAPALSGNKDMATVGAVA</sequence>
<name>A0ABT4AWD4_9ACTN</name>
<comment type="caution">
    <text evidence="1">The sequence shown here is derived from an EMBL/GenBank/DDBJ whole genome shotgun (WGS) entry which is preliminary data.</text>
</comment>
<proteinExistence type="predicted"/>
<reference evidence="1" key="1">
    <citation type="submission" date="2022-11" db="EMBL/GenBank/DDBJ databases">
        <authorList>
            <person name="Somphong A."/>
            <person name="Phongsopitanun W."/>
        </authorList>
    </citation>
    <scope>NUCLEOTIDE SEQUENCE</scope>
    <source>
        <strain evidence="1">Pm04-4</strain>
    </source>
</reference>
<gene>
    <name evidence="1" type="ORF">OWR29_11090</name>
</gene>
<protein>
    <submittedName>
        <fullName evidence="1">Uncharacterized protein</fullName>
    </submittedName>
</protein>
<dbReference type="RefSeq" id="WP_267562559.1">
    <property type="nucleotide sequence ID" value="NZ_JAPNTZ010000003.1"/>
</dbReference>
<evidence type="ECO:0000313" key="2">
    <source>
        <dbReference type="Proteomes" id="UP001151002"/>
    </source>
</evidence>
<accession>A0ABT4AWD4</accession>
<organism evidence="1 2">
    <name type="scientific">Paractinoplanes pyxinae</name>
    <dbReference type="NCBI Taxonomy" id="2997416"/>
    <lineage>
        <taxon>Bacteria</taxon>
        <taxon>Bacillati</taxon>
        <taxon>Actinomycetota</taxon>
        <taxon>Actinomycetes</taxon>
        <taxon>Micromonosporales</taxon>
        <taxon>Micromonosporaceae</taxon>
        <taxon>Paractinoplanes</taxon>
    </lineage>
</organism>
<evidence type="ECO:0000313" key="1">
    <source>
        <dbReference type="EMBL" id="MCY1138544.1"/>
    </source>
</evidence>
<dbReference type="Proteomes" id="UP001151002">
    <property type="component" value="Unassembled WGS sequence"/>
</dbReference>
<dbReference type="EMBL" id="JAPNTZ010000003">
    <property type="protein sequence ID" value="MCY1138544.1"/>
    <property type="molecule type" value="Genomic_DNA"/>
</dbReference>
<keyword evidence="2" id="KW-1185">Reference proteome</keyword>